<dbReference type="Pfam" id="PF24842">
    <property type="entry name" value="UFD1_N2"/>
    <property type="match status" value="1"/>
</dbReference>
<feature type="region of interest" description="Disordered" evidence="3">
    <location>
        <begin position="365"/>
        <end position="398"/>
    </location>
</feature>
<dbReference type="GO" id="GO:0006511">
    <property type="term" value="P:ubiquitin-dependent protein catabolic process"/>
    <property type="evidence" value="ECO:0007669"/>
    <property type="project" value="InterPro"/>
</dbReference>
<dbReference type="InterPro" id="IPR004854">
    <property type="entry name" value="Ufd1-like"/>
</dbReference>
<dbReference type="GO" id="GO:0036503">
    <property type="term" value="P:ERAD pathway"/>
    <property type="evidence" value="ECO:0007669"/>
    <property type="project" value="TreeGrafter"/>
</dbReference>
<dbReference type="GO" id="GO:0034098">
    <property type="term" value="C:VCP-NPL4-UFD1 AAA ATPase complex"/>
    <property type="evidence" value="ECO:0007669"/>
    <property type="project" value="TreeGrafter"/>
</dbReference>
<keyword evidence="7" id="KW-1185">Reference proteome</keyword>
<sequence length="398" mass="44108">MSQSPESPDDDSFDMEVEDTNIEEVSQPRPQQSTVRNVNESEMYSEDEDTFSTTSGDTLSPVSLPSSQSSPPLNTATSVNSFWSTLIPPAFLPRGSSATRIRNGNRVSKSLRVFSVAMLPRPRPELENGGKMILPPSFLAALTNRNTQLNGPMLFRISNDGANKSTHCGVLEFIAEEGRCYMPYWRMHNIGVNEGYMVTVENITAQIGKYALFEPQSVEFLDISNPTALLENALRNFACITKGEIIVIHYNDRIYELKVLDTKPSDVLNIIECDMDVDFAPAVGLPKETSRDDVEEERSTEMPIYSTILPGFIPFEGTGCRLNGKPVAETPSTLTRNAPRGQPDFQWKVGNLRFIRKYRKIAPAVVGGHPSTPKNEPGTSFKGRGSTLKGENTHQNHT</sequence>
<gene>
    <name evidence="6" type="ORF">Fcan01_03529</name>
</gene>
<evidence type="ECO:0000259" key="4">
    <source>
        <dbReference type="Pfam" id="PF03152"/>
    </source>
</evidence>
<feature type="compositionally biased region" description="Low complexity" evidence="3">
    <location>
        <begin position="59"/>
        <end position="73"/>
    </location>
</feature>
<keyword evidence="2" id="KW-0833">Ubl conjugation pathway</keyword>
<dbReference type="GO" id="GO:0031593">
    <property type="term" value="F:polyubiquitin modification-dependent protein binding"/>
    <property type="evidence" value="ECO:0007669"/>
    <property type="project" value="TreeGrafter"/>
</dbReference>
<dbReference type="OMA" id="NESEMYS"/>
<organism evidence="6 7">
    <name type="scientific">Folsomia candida</name>
    <name type="common">Springtail</name>
    <dbReference type="NCBI Taxonomy" id="158441"/>
    <lineage>
        <taxon>Eukaryota</taxon>
        <taxon>Metazoa</taxon>
        <taxon>Ecdysozoa</taxon>
        <taxon>Arthropoda</taxon>
        <taxon>Hexapoda</taxon>
        <taxon>Collembola</taxon>
        <taxon>Entomobryomorpha</taxon>
        <taxon>Isotomoidea</taxon>
        <taxon>Isotomidae</taxon>
        <taxon>Proisotominae</taxon>
        <taxon>Folsomia</taxon>
    </lineage>
</organism>
<dbReference type="Gene3D" id="3.10.330.10">
    <property type="match status" value="1"/>
</dbReference>
<comment type="caution">
    <text evidence="6">The sequence shown here is derived from an EMBL/GenBank/DDBJ whole genome shotgun (WGS) entry which is preliminary data.</text>
</comment>
<dbReference type="PANTHER" id="PTHR12555">
    <property type="entry name" value="UBIQUITIN FUSION DEGRADATON PROTEIN 1"/>
    <property type="match status" value="1"/>
</dbReference>
<feature type="domain" description="Ubiquitin fusion degradation protein UFD1 N-terminal subdomain 2" evidence="5">
    <location>
        <begin position="208"/>
        <end position="281"/>
    </location>
</feature>
<evidence type="ECO:0000256" key="1">
    <source>
        <dbReference type="ARBA" id="ARBA00006043"/>
    </source>
</evidence>
<comment type="similarity">
    <text evidence="1">Belongs to the UFD1 family.</text>
</comment>
<proteinExistence type="inferred from homology"/>
<dbReference type="InterPro" id="IPR055418">
    <property type="entry name" value="UFD1_N2"/>
</dbReference>
<evidence type="ECO:0000313" key="6">
    <source>
        <dbReference type="EMBL" id="OXA64938.1"/>
    </source>
</evidence>
<dbReference type="Pfam" id="PF03152">
    <property type="entry name" value="UFD1_N1"/>
    <property type="match status" value="1"/>
</dbReference>
<feature type="compositionally biased region" description="Polar residues" evidence="3">
    <location>
        <begin position="28"/>
        <end position="42"/>
    </location>
</feature>
<accession>A0A226F667</accession>
<dbReference type="InterPro" id="IPR055417">
    <property type="entry name" value="UFD1_N1"/>
</dbReference>
<dbReference type="Gene3D" id="2.40.40.50">
    <property type="entry name" value="Ubiquitin fusion degradation protein UFD1, N-terminal domain"/>
    <property type="match status" value="1"/>
</dbReference>
<dbReference type="EMBL" id="LNIX01000001">
    <property type="protein sequence ID" value="OXA64938.1"/>
    <property type="molecule type" value="Genomic_DNA"/>
</dbReference>
<dbReference type="OrthoDB" id="422728at2759"/>
<evidence type="ECO:0000313" key="7">
    <source>
        <dbReference type="Proteomes" id="UP000198287"/>
    </source>
</evidence>
<dbReference type="PANTHER" id="PTHR12555:SF13">
    <property type="entry name" value="UBIQUITIN RECOGNITION FACTOR IN ER-ASSOCIATED DEGRADATION PROTEIN 1"/>
    <property type="match status" value="1"/>
</dbReference>
<evidence type="ECO:0000256" key="3">
    <source>
        <dbReference type="SAM" id="MobiDB-lite"/>
    </source>
</evidence>
<protein>
    <submittedName>
        <fullName evidence="6">Ubiquitin fusion degradation protein 1</fullName>
    </submittedName>
</protein>
<dbReference type="InterPro" id="IPR042299">
    <property type="entry name" value="Ufd1-like_Nn"/>
</dbReference>
<evidence type="ECO:0000256" key="2">
    <source>
        <dbReference type="ARBA" id="ARBA00022786"/>
    </source>
</evidence>
<dbReference type="AlphaFoldDB" id="A0A226F667"/>
<name>A0A226F667_FOLCA</name>
<dbReference type="STRING" id="158441.A0A226F667"/>
<reference evidence="6 7" key="1">
    <citation type="submission" date="2015-12" db="EMBL/GenBank/DDBJ databases">
        <title>The genome of Folsomia candida.</title>
        <authorList>
            <person name="Faddeeva A."/>
            <person name="Derks M.F."/>
            <person name="Anvar Y."/>
            <person name="Smit S."/>
            <person name="Van Straalen N."/>
            <person name="Roelofs D."/>
        </authorList>
    </citation>
    <scope>NUCLEOTIDE SEQUENCE [LARGE SCALE GENOMIC DNA]</scope>
    <source>
        <strain evidence="6 7">VU population</strain>
        <tissue evidence="6">Whole body</tissue>
    </source>
</reference>
<evidence type="ECO:0000259" key="5">
    <source>
        <dbReference type="Pfam" id="PF24842"/>
    </source>
</evidence>
<feature type="domain" description="Ubiquitin fusion degradation protein UFD1 N-terminal subdomain 1" evidence="4">
    <location>
        <begin position="108"/>
        <end position="204"/>
    </location>
</feature>
<feature type="compositionally biased region" description="Acidic residues" evidence="3">
    <location>
        <begin position="7"/>
        <end position="22"/>
    </location>
</feature>
<dbReference type="Proteomes" id="UP000198287">
    <property type="component" value="Unassembled WGS sequence"/>
</dbReference>
<feature type="region of interest" description="Disordered" evidence="3">
    <location>
        <begin position="1"/>
        <end position="74"/>
    </location>
</feature>